<dbReference type="PRINTS" id="PR00032">
    <property type="entry name" value="HTHARAC"/>
</dbReference>
<dbReference type="EMBL" id="CACSIO010000034">
    <property type="protein sequence ID" value="CAA0118824.1"/>
    <property type="molecule type" value="Genomic_DNA"/>
</dbReference>
<dbReference type="GO" id="GO:0000976">
    <property type="term" value="F:transcription cis-regulatory region binding"/>
    <property type="evidence" value="ECO:0007669"/>
    <property type="project" value="TreeGrafter"/>
</dbReference>
<dbReference type="InterPro" id="IPR018060">
    <property type="entry name" value="HTH_AraC"/>
</dbReference>
<dbReference type="Gene3D" id="1.10.10.60">
    <property type="entry name" value="Homeodomain-like"/>
    <property type="match status" value="1"/>
</dbReference>
<protein>
    <submittedName>
        <fullName evidence="5">HTH-type transcriptional regulator VirS</fullName>
    </submittedName>
</protein>
<dbReference type="Proteomes" id="UP000434580">
    <property type="component" value="Unassembled WGS sequence"/>
</dbReference>
<keyword evidence="2" id="KW-0238">DNA-binding</keyword>
<dbReference type="Pfam" id="PF12833">
    <property type="entry name" value="HTH_18"/>
    <property type="match status" value="1"/>
</dbReference>
<sequence>MSALVPIKLAQLVLRVVEAQGFDVEEFLASSQFNFNPLREDVDLPTHITAAEYNRLYQQIIFLLQDECFGLHLKTKVPSGTFRMMCLCIIHCKNLGNAIERAEEFSNFCRNLSGITPLTYQPLQYHDDATVTNNLPDLDDKNNTYIQTQSLVAVAASLHMWRRFCSWLIGKPLDLIEISFKAPEPAKLAMLEDVFRCKLLFNQPANGLRFDQHFLNSPIIHNEDSLNEFLKSAPYQLSVSHADETSIQTKMRAIVGNDFSKEFPNVETIASSLNMSVRTLRRRLKAEDTSYQAFKDQTRLNAAKTYLNRPGLKINAVAALMGFDEPSAFHRAFKKWTGMTPGEYRQSIGNEK</sequence>
<dbReference type="Proteomes" id="UP000441399">
    <property type="component" value="Unassembled WGS sequence"/>
</dbReference>
<proteinExistence type="predicted"/>
<evidence type="ECO:0000313" key="6">
    <source>
        <dbReference type="EMBL" id="CAA0121790.1"/>
    </source>
</evidence>
<feature type="domain" description="HTH araC/xylS-type" evidence="4">
    <location>
        <begin position="249"/>
        <end position="347"/>
    </location>
</feature>
<keyword evidence="3" id="KW-0804">Transcription</keyword>
<keyword evidence="8" id="KW-1185">Reference proteome</keyword>
<dbReference type="PANTHER" id="PTHR47894">
    <property type="entry name" value="HTH-TYPE TRANSCRIPTIONAL REGULATOR GADX"/>
    <property type="match status" value="1"/>
</dbReference>
<keyword evidence="1" id="KW-0805">Transcription regulation</keyword>
<evidence type="ECO:0000313" key="5">
    <source>
        <dbReference type="EMBL" id="CAA0118824.1"/>
    </source>
</evidence>
<dbReference type="EMBL" id="CACSII010000022">
    <property type="protein sequence ID" value="CAA0121790.1"/>
    <property type="molecule type" value="Genomic_DNA"/>
</dbReference>
<organism evidence="5 8">
    <name type="scientific">BD1-7 clade bacterium</name>
    <dbReference type="NCBI Taxonomy" id="2029982"/>
    <lineage>
        <taxon>Bacteria</taxon>
        <taxon>Pseudomonadati</taxon>
        <taxon>Pseudomonadota</taxon>
        <taxon>Gammaproteobacteria</taxon>
        <taxon>Cellvibrionales</taxon>
        <taxon>Spongiibacteraceae</taxon>
        <taxon>BD1-7 clade</taxon>
    </lineage>
</organism>
<gene>
    <name evidence="5" type="primary">virS_2</name>
    <name evidence="6" type="ORF">DPBNPPHM_02755</name>
    <name evidence="5" type="ORF">OPDIPICF_02178</name>
</gene>
<evidence type="ECO:0000256" key="3">
    <source>
        <dbReference type="ARBA" id="ARBA00023163"/>
    </source>
</evidence>
<dbReference type="GO" id="GO:0005829">
    <property type="term" value="C:cytosol"/>
    <property type="evidence" value="ECO:0007669"/>
    <property type="project" value="TreeGrafter"/>
</dbReference>
<dbReference type="InterPro" id="IPR020449">
    <property type="entry name" value="Tscrpt_reg_AraC-type_HTH"/>
</dbReference>
<dbReference type="InterPro" id="IPR018062">
    <property type="entry name" value="HTH_AraC-typ_CS"/>
</dbReference>
<evidence type="ECO:0000256" key="1">
    <source>
        <dbReference type="ARBA" id="ARBA00023015"/>
    </source>
</evidence>
<name>A0A5S9QSQ8_9GAMM</name>
<dbReference type="SMART" id="SM00342">
    <property type="entry name" value="HTH_ARAC"/>
    <property type="match status" value="1"/>
</dbReference>
<reference evidence="7 8" key="1">
    <citation type="submission" date="2019-11" db="EMBL/GenBank/DDBJ databases">
        <authorList>
            <person name="Holert J."/>
        </authorList>
    </citation>
    <scope>NUCLEOTIDE SEQUENCE [LARGE SCALE GENOMIC DNA]</scope>
    <source>
        <strain evidence="6">BC5_2</strain>
        <strain evidence="5">SB11_3</strain>
    </source>
</reference>
<dbReference type="OrthoDB" id="5582699at2"/>
<evidence type="ECO:0000313" key="8">
    <source>
        <dbReference type="Proteomes" id="UP000441399"/>
    </source>
</evidence>
<dbReference type="PANTHER" id="PTHR47894:SF1">
    <property type="entry name" value="HTH-TYPE TRANSCRIPTIONAL REGULATOR VQSM"/>
    <property type="match status" value="1"/>
</dbReference>
<dbReference type="Pfam" id="PF12625">
    <property type="entry name" value="Arabinose_bd"/>
    <property type="match status" value="1"/>
</dbReference>
<evidence type="ECO:0000313" key="7">
    <source>
        <dbReference type="Proteomes" id="UP000434580"/>
    </source>
</evidence>
<dbReference type="PROSITE" id="PS00041">
    <property type="entry name" value="HTH_ARAC_FAMILY_1"/>
    <property type="match status" value="1"/>
</dbReference>
<dbReference type="AlphaFoldDB" id="A0A5S9QSQ8"/>
<dbReference type="InterPro" id="IPR032687">
    <property type="entry name" value="AraC-type_N"/>
</dbReference>
<dbReference type="GO" id="GO:0003700">
    <property type="term" value="F:DNA-binding transcription factor activity"/>
    <property type="evidence" value="ECO:0007669"/>
    <property type="project" value="InterPro"/>
</dbReference>
<evidence type="ECO:0000256" key="2">
    <source>
        <dbReference type="ARBA" id="ARBA00023125"/>
    </source>
</evidence>
<dbReference type="SUPFAM" id="SSF46689">
    <property type="entry name" value="Homeodomain-like"/>
    <property type="match status" value="1"/>
</dbReference>
<evidence type="ECO:0000259" key="4">
    <source>
        <dbReference type="PROSITE" id="PS01124"/>
    </source>
</evidence>
<dbReference type="PROSITE" id="PS01124">
    <property type="entry name" value="HTH_ARAC_FAMILY_2"/>
    <property type="match status" value="1"/>
</dbReference>
<dbReference type="InterPro" id="IPR009057">
    <property type="entry name" value="Homeodomain-like_sf"/>
</dbReference>
<accession>A0A5S9QSQ8</accession>